<dbReference type="RefSeq" id="XP_002952970.1">
    <property type="nucleotide sequence ID" value="XM_002952924.1"/>
</dbReference>
<dbReference type="EMBL" id="GL378354">
    <property type="protein sequence ID" value="EFJ45892.1"/>
    <property type="molecule type" value="Genomic_DNA"/>
</dbReference>
<evidence type="ECO:0000313" key="1">
    <source>
        <dbReference type="EMBL" id="EFJ45892.1"/>
    </source>
</evidence>
<gene>
    <name evidence="1" type="ORF">VOLCADRAFT_93759</name>
</gene>
<accession>D8U2Z5</accession>
<protein>
    <submittedName>
        <fullName evidence="1">Uncharacterized protein</fullName>
    </submittedName>
</protein>
<sequence length="346" mass="38896">MPKRNAQAITATVLVLMNASYWQHRRLAAFSAAAGGVGPGSGSSTAEDVEHLLKAIQCNMQSNHRDMMKRTDNMVKCTDFLTSVVLVNLKHHLRPPTSGHASRGSNQVFRRRLMKSYGMTPKSMWCMVLGKALPDDFLVATHLFAVRWERYADIIMGSDFHIDGSQNGIILCSAIQHEYELQNICFSKGSNKLKDEFILHVLDKSLLPKKLSSVGQHKNDTAFVKVLGDITFGDLHNKHVKFESTTGKGPYNRALALQARLALEHCAKTYPNDFDPTVYLFDDMSQHDGKEEFIQMWLTRLDTGSVVEVETESSMFPEDSVDMEEVEDMEEVFDELLMCVVEVSLS</sequence>
<dbReference type="KEGG" id="vcn:VOLCADRAFT_93759"/>
<name>D8U2Z5_VOLCA</name>
<proteinExistence type="predicted"/>
<organism evidence="2">
    <name type="scientific">Volvox carteri f. nagariensis</name>
    <dbReference type="NCBI Taxonomy" id="3068"/>
    <lineage>
        <taxon>Eukaryota</taxon>
        <taxon>Viridiplantae</taxon>
        <taxon>Chlorophyta</taxon>
        <taxon>core chlorophytes</taxon>
        <taxon>Chlorophyceae</taxon>
        <taxon>CS clade</taxon>
        <taxon>Chlamydomonadales</taxon>
        <taxon>Volvocaceae</taxon>
        <taxon>Volvox</taxon>
    </lineage>
</organism>
<dbReference type="InParanoid" id="D8U2Z5"/>
<dbReference type="Proteomes" id="UP000001058">
    <property type="component" value="Unassembled WGS sequence"/>
</dbReference>
<dbReference type="AlphaFoldDB" id="D8U2Z5"/>
<dbReference type="OrthoDB" id="539720at2759"/>
<evidence type="ECO:0000313" key="2">
    <source>
        <dbReference type="Proteomes" id="UP000001058"/>
    </source>
</evidence>
<keyword evidence="2" id="KW-1185">Reference proteome</keyword>
<reference evidence="1 2" key="1">
    <citation type="journal article" date="2010" name="Science">
        <title>Genomic analysis of organismal complexity in the multicellular green alga Volvox carteri.</title>
        <authorList>
            <person name="Prochnik S.E."/>
            <person name="Umen J."/>
            <person name="Nedelcu A.M."/>
            <person name="Hallmann A."/>
            <person name="Miller S.M."/>
            <person name="Nishii I."/>
            <person name="Ferris P."/>
            <person name="Kuo A."/>
            <person name="Mitros T."/>
            <person name="Fritz-Laylin L.K."/>
            <person name="Hellsten U."/>
            <person name="Chapman J."/>
            <person name="Simakov O."/>
            <person name="Rensing S.A."/>
            <person name="Terry A."/>
            <person name="Pangilinan J."/>
            <person name="Kapitonov V."/>
            <person name="Jurka J."/>
            <person name="Salamov A."/>
            <person name="Shapiro H."/>
            <person name="Schmutz J."/>
            <person name="Grimwood J."/>
            <person name="Lindquist E."/>
            <person name="Lucas S."/>
            <person name="Grigoriev I.V."/>
            <person name="Schmitt R."/>
            <person name="Kirk D."/>
            <person name="Rokhsar D.S."/>
        </authorList>
    </citation>
    <scope>NUCLEOTIDE SEQUENCE [LARGE SCALE GENOMIC DNA]</scope>
    <source>
        <strain evidence="2">f. Nagariensis / Eve</strain>
    </source>
</reference>
<dbReference type="GeneID" id="9627783"/>